<keyword evidence="1" id="KW-0812">Transmembrane</keyword>
<dbReference type="Proteomes" id="UP000419017">
    <property type="component" value="Unassembled WGS sequence"/>
</dbReference>
<evidence type="ECO:0000313" key="3">
    <source>
        <dbReference type="Proteomes" id="UP000419017"/>
    </source>
</evidence>
<feature type="transmembrane region" description="Helical" evidence="1">
    <location>
        <begin position="172"/>
        <end position="190"/>
    </location>
</feature>
<feature type="transmembrane region" description="Helical" evidence="1">
    <location>
        <begin position="263"/>
        <end position="281"/>
    </location>
</feature>
<feature type="transmembrane region" description="Helical" evidence="1">
    <location>
        <begin position="352"/>
        <end position="373"/>
    </location>
</feature>
<feature type="transmembrane region" description="Helical" evidence="1">
    <location>
        <begin position="7"/>
        <end position="24"/>
    </location>
</feature>
<feature type="transmembrane region" description="Helical" evidence="1">
    <location>
        <begin position="49"/>
        <end position="71"/>
    </location>
</feature>
<dbReference type="Pfam" id="PF07613">
    <property type="entry name" value="DUF1576"/>
    <property type="match status" value="2"/>
</dbReference>
<evidence type="ECO:0000313" key="2">
    <source>
        <dbReference type="EMBL" id="VWL85606.1"/>
    </source>
</evidence>
<keyword evidence="3" id="KW-1185">Reference proteome</keyword>
<name>A0A6I8MBI0_9FUSO</name>
<sequence length="409" mass="45399">MRNITKNYIIISILPIAMLIYAFLNDDLENIYRGLVIITKSNNILTTDYFYIAGTSAALINASVITLLNILLLYKLDLRINGFIITAIFLMLGYALMGKTLLNIIPFYIGTYFHAKFLKKSYRSVVVGALMSTSLAPVVSSIPYIGFILAIIISFIFPFVTKHVVHFHSGYSLYNSGLAGGMIGIVLYSVVKASGIEFDLNNGYYDKFDYRLFILLLMYFIFLMILGYIRTRKNFIKKLLNLYKHTGILVSDFIQKDGLEISLFNMGTLGVLGLLIIIYYQRLNGPVLTGLFALVAFGGFGKHLKNVYPILIGVIASKYIFSHDISITIFLLTVFLSTTLAPIAGKFGVINGIIAGILFYATVTSVGTVHGGINLYNSGLAAGIVVSVYLPIILGIRGGIKNWKRLRKR</sequence>
<keyword evidence="1" id="KW-0472">Membrane</keyword>
<feature type="transmembrane region" description="Helical" evidence="1">
    <location>
        <begin position="141"/>
        <end position="160"/>
    </location>
</feature>
<dbReference type="InterPro" id="IPR011470">
    <property type="entry name" value="DUF1576"/>
</dbReference>
<protein>
    <recommendedName>
        <fullName evidence="4">DUF1576 domain-containing protein</fullName>
    </recommendedName>
</protein>
<feature type="transmembrane region" description="Helical" evidence="1">
    <location>
        <begin position="325"/>
        <end position="345"/>
    </location>
</feature>
<dbReference type="RefSeq" id="WP_156683586.1">
    <property type="nucleotide sequence ID" value="NZ_CABWIB010000001.1"/>
</dbReference>
<keyword evidence="1" id="KW-1133">Transmembrane helix</keyword>
<proteinExistence type="predicted"/>
<dbReference type="EMBL" id="CABWIB010000001">
    <property type="protein sequence ID" value="VWL85606.1"/>
    <property type="molecule type" value="Genomic_DNA"/>
</dbReference>
<dbReference type="AlphaFoldDB" id="A0A6I8MBI0"/>
<accession>A0A6I8MBI0</accession>
<feature type="transmembrane region" description="Helical" evidence="1">
    <location>
        <begin position="83"/>
        <end position="109"/>
    </location>
</feature>
<evidence type="ECO:0008006" key="4">
    <source>
        <dbReference type="Google" id="ProtNLM"/>
    </source>
</evidence>
<reference evidence="2 3" key="1">
    <citation type="submission" date="2019-10" db="EMBL/GenBank/DDBJ databases">
        <authorList>
            <person name="Blom J."/>
        </authorList>
    </citation>
    <scope>NUCLEOTIDE SEQUENCE [LARGE SCALE GENOMIC DNA]</scope>
    <source>
        <strain evidence="2 3">ES3154-GLU</strain>
    </source>
</reference>
<feature type="transmembrane region" description="Helical" evidence="1">
    <location>
        <begin position="210"/>
        <end position="229"/>
    </location>
</feature>
<organism evidence="2 3">
    <name type="scientific">Oceanivirga miroungae</name>
    <dbReference type="NCBI Taxonomy" id="1130046"/>
    <lineage>
        <taxon>Bacteria</taxon>
        <taxon>Fusobacteriati</taxon>
        <taxon>Fusobacteriota</taxon>
        <taxon>Fusobacteriia</taxon>
        <taxon>Fusobacteriales</taxon>
        <taxon>Leptotrichiaceae</taxon>
        <taxon>Oceanivirga</taxon>
    </lineage>
</organism>
<evidence type="ECO:0000256" key="1">
    <source>
        <dbReference type="SAM" id="Phobius"/>
    </source>
</evidence>
<feature type="transmembrane region" description="Helical" evidence="1">
    <location>
        <begin position="379"/>
        <end position="400"/>
    </location>
</feature>
<gene>
    <name evidence="2" type="ORF">OMES3154_00892</name>
</gene>